<comment type="caution">
    <text evidence="2">The sequence shown here is derived from an EMBL/GenBank/DDBJ whole genome shotgun (WGS) entry which is preliminary data.</text>
</comment>
<dbReference type="EMBL" id="CACRXK020003401">
    <property type="protein sequence ID" value="CAB3998628.1"/>
    <property type="molecule type" value="Genomic_DNA"/>
</dbReference>
<gene>
    <name evidence="2" type="ORF">PACLA_8A045412</name>
</gene>
<dbReference type="InterPro" id="IPR046496">
    <property type="entry name" value="DUF6589"/>
</dbReference>
<dbReference type="Pfam" id="PF20231">
    <property type="entry name" value="DUF6589"/>
    <property type="match status" value="1"/>
</dbReference>
<dbReference type="OrthoDB" id="6146693at2759"/>
<dbReference type="AlphaFoldDB" id="A0A6S7H317"/>
<evidence type="ECO:0000313" key="3">
    <source>
        <dbReference type="Proteomes" id="UP001152795"/>
    </source>
</evidence>
<keyword evidence="3" id="KW-1185">Reference proteome</keyword>
<sequence length="730" mass="82771">MSHLKETENCILCGSKVPSVGHSRFYVRHDGSTKLSQVISELSTNLHRRLQIDWSLRQFCCRDCKILLEKRQKVSAKVAQIEADILNRINVSKGTCSKKLSYDCDPAINTSTPKRTDVILQTTSHPVPPVSPIQPISSKRLCDRSCQTQTTFQSHEHGHEDLGCKIIVSWPSQQRQRKLNKCLEPLGKAMLCGTWCDIARGVFKVNEIRHELLTLFTKAVSVECSSMTSLNNPTILKDVTTEGIRSLTITKIIKELKERTPILYSTLVSSAVSTRSKRGDADIIPGVAVAASILLKERCRRATGLQLMITTIIKYSGFNSMCAFLSALRIGVSASYFNKKCDEFGSSYNERLLADKSKEEQALRRHYYEDIGNGDFGPGWKIVFDNFDMYQRVHDMTEDNQNKDIHWVNHVKVSNRVSGNELPDDKPIKNCLSDLDNSKVAPSAIEHICQRANYVNLVSRVLVEEIPCLQFCKDSILYHIPHKHSLEAATKSEKKCLGIIQENENTTEGMLETLKSMHSYVPRWTSKENITHFTDIGHVGDQLTVERSVNCLMAVSNGFTATERLEGIYFEIADWHADLKFLDLIYKRFYSTSSANDICTLFAERNLINRRNVKTDTHHSYAANKQMLLLAIRSRIVVAAMKVLGLETLDGNMTTFHFPKNKPKNNSNKQRYIKQIAAVIVDEFVIDKETNNSIINYVLDERDKEQLLKNCTTVDGRFCCRHPGCSKTFK</sequence>
<feature type="domain" description="DUF6589" evidence="1">
    <location>
        <begin position="440"/>
        <end position="689"/>
    </location>
</feature>
<proteinExistence type="predicted"/>
<accession>A0A6S7H317</accession>
<evidence type="ECO:0000259" key="1">
    <source>
        <dbReference type="Pfam" id="PF20231"/>
    </source>
</evidence>
<evidence type="ECO:0000313" key="2">
    <source>
        <dbReference type="EMBL" id="CAB3998628.1"/>
    </source>
</evidence>
<dbReference type="Proteomes" id="UP001152795">
    <property type="component" value="Unassembled WGS sequence"/>
</dbReference>
<name>A0A6S7H317_PARCT</name>
<reference evidence="2" key="1">
    <citation type="submission" date="2020-04" db="EMBL/GenBank/DDBJ databases">
        <authorList>
            <person name="Alioto T."/>
            <person name="Alioto T."/>
            <person name="Gomez Garrido J."/>
        </authorList>
    </citation>
    <scope>NUCLEOTIDE SEQUENCE</scope>
    <source>
        <strain evidence="2">A484AB</strain>
    </source>
</reference>
<protein>
    <recommendedName>
        <fullName evidence="1">DUF6589 domain-containing protein</fullName>
    </recommendedName>
</protein>
<organism evidence="2 3">
    <name type="scientific">Paramuricea clavata</name>
    <name type="common">Red gorgonian</name>
    <name type="synonym">Violescent sea-whip</name>
    <dbReference type="NCBI Taxonomy" id="317549"/>
    <lineage>
        <taxon>Eukaryota</taxon>
        <taxon>Metazoa</taxon>
        <taxon>Cnidaria</taxon>
        <taxon>Anthozoa</taxon>
        <taxon>Octocorallia</taxon>
        <taxon>Malacalcyonacea</taxon>
        <taxon>Plexauridae</taxon>
        <taxon>Paramuricea</taxon>
    </lineage>
</organism>